<reference evidence="1 2" key="1">
    <citation type="submission" date="2019-04" db="EMBL/GenBank/DDBJ databases">
        <authorList>
            <person name="Feng G."/>
            <person name="Zhang J."/>
            <person name="Zhu H."/>
        </authorList>
    </citation>
    <scope>NUCLEOTIDE SEQUENCE [LARGE SCALE GENOMIC DNA]</scope>
    <source>
        <strain evidence="1 2">JCM 17223</strain>
    </source>
</reference>
<sequence length="216" mass="23229">MVLAILRRASTTAGHETYSSGLVSTQAPEGPPGLLAGVSFLILRVAVLWAAWFLIFLFTTPILLSMMSFQVALLSAGSAVVSAWTTPNAAPRPVATSLVSVIVTDLPSTKATVKLYFYNIKDNFLKRGSYTLLKYVKPAGSKQITLPVDLPNGEWAVALTQDTNNNDLVDKNFLGIPTEPYAFSNNVRPTLAAPAFDECKFMVSGAAKVVTISMKK</sequence>
<dbReference type="Proteomes" id="UP000297739">
    <property type="component" value="Unassembled WGS sequence"/>
</dbReference>
<dbReference type="Pfam" id="PF09912">
    <property type="entry name" value="DUF2141"/>
    <property type="match status" value="1"/>
</dbReference>
<comment type="caution">
    <text evidence="1">The sequence shown here is derived from an EMBL/GenBank/DDBJ whole genome shotgun (WGS) entry which is preliminary data.</text>
</comment>
<gene>
    <name evidence="1" type="ORF">E5J99_03025</name>
</gene>
<protein>
    <submittedName>
        <fullName evidence="1">DUF2141 domain-containing protein</fullName>
    </submittedName>
</protein>
<accession>A0A4Z0PQ40</accession>
<keyword evidence="2" id="KW-1185">Reference proteome</keyword>
<dbReference type="OrthoDB" id="9788332at2"/>
<evidence type="ECO:0000313" key="2">
    <source>
        <dbReference type="Proteomes" id="UP000297739"/>
    </source>
</evidence>
<dbReference type="EMBL" id="SRLD01000003">
    <property type="protein sequence ID" value="TGE19748.1"/>
    <property type="molecule type" value="Genomic_DNA"/>
</dbReference>
<organism evidence="1 2">
    <name type="scientific">Hymenobacter elongatus</name>
    <dbReference type="NCBI Taxonomy" id="877208"/>
    <lineage>
        <taxon>Bacteria</taxon>
        <taxon>Pseudomonadati</taxon>
        <taxon>Bacteroidota</taxon>
        <taxon>Cytophagia</taxon>
        <taxon>Cytophagales</taxon>
        <taxon>Hymenobacteraceae</taxon>
        <taxon>Hymenobacter</taxon>
    </lineage>
</organism>
<evidence type="ECO:0000313" key="1">
    <source>
        <dbReference type="EMBL" id="TGE19748.1"/>
    </source>
</evidence>
<name>A0A4Z0PQ40_9BACT</name>
<dbReference type="InterPro" id="IPR018673">
    <property type="entry name" value="DUF2141"/>
</dbReference>
<dbReference type="AlphaFoldDB" id="A0A4Z0PQ40"/>
<proteinExistence type="predicted"/>